<gene>
    <name evidence="1" type="ORF">TM448B07734_0009</name>
</gene>
<proteinExistence type="predicted"/>
<reference evidence="1" key="1">
    <citation type="submission" date="2020-03" db="EMBL/GenBank/DDBJ databases">
        <title>The deep terrestrial virosphere.</title>
        <authorList>
            <person name="Holmfeldt K."/>
            <person name="Nilsson E."/>
            <person name="Simone D."/>
            <person name="Lopez-Fernandez M."/>
            <person name="Wu X."/>
            <person name="de Brujin I."/>
            <person name="Lundin D."/>
            <person name="Andersson A."/>
            <person name="Bertilsson S."/>
            <person name="Dopson M."/>
        </authorList>
    </citation>
    <scope>NUCLEOTIDE SEQUENCE</scope>
    <source>
        <strain evidence="1">TM448B07734</strain>
    </source>
</reference>
<evidence type="ECO:0000313" key="1">
    <source>
        <dbReference type="EMBL" id="QJI04392.1"/>
    </source>
</evidence>
<protein>
    <submittedName>
        <fullName evidence="1">Uncharacterized protein</fullName>
    </submittedName>
</protein>
<dbReference type="AlphaFoldDB" id="A0A6M3Y2V0"/>
<accession>A0A6M3Y2V0</accession>
<dbReference type="EMBL" id="MT145175">
    <property type="protein sequence ID" value="QJI04392.1"/>
    <property type="molecule type" value="Genomic_DNA"/>
</dbReference>
<organism evidence="1">
    <name type="scientific">viral metagenome</name>
    <dbReference type="NCBI Taxonomy" id="1070528"/>
    <lineage>
        <taxon>unclassified sequences</taxon>
        <taxon>metagenomes</taxon>
        <taxon>organismal metagenomes</taxon>
    </lineage>
</organism>
<sequence>MIKPEYWEIKPDEYLGEYGGYAFFRIGSDVFKTDRGFTRFLCTAAVWPQAKKLLLTGRMV</sequence>
<name>A0A6M3Y2V0_9ZZZZ</name>